<proteinExistence type="predicted"/>
<dbReference type="EMBL" id="JN885999">
    <property type="protein sequence ID" value="AEX63226.1"/>
    <property type="molecule type" value="Genomic_DNA"/>
</dbReference>
<reference evidence="1" key="1">
    <citation type="submission" date="2011-10" db="EMBL/GenBank/DDBJ databases">
        <title>Provirophages and transpovirons: unique mobilome of giant viruses.</title>
        <authorList>
            <person name="Desnues C."/>
            <person name="LaScola B."/>
            <person name="Yutin N."/>
            <person name="Fournous G."/>
            <person name="Koonin E."/>
            <person name="Raoult D."/>
        </authorList>
    </citation>
    <scope>NUCLEOTIDE SEQUENCE</scope>
    <source>
        <strain evidence="1">Mv13-mv</strain>
    </source>
</reference>
<name>H2EFG1_9VIRU</name>
<sequence length="194" mass="23349">MKHIKNNCLYLGSDEEDIEKNLYKILRNIQVCFPLDKEKMGKLYENIEIDKENIYENNWNQDGKYIYQLHLLPNDDYRILEEIIQYVKENGTKKLKICLGKKKDKITKLKLINEYPNSRGSKITELDRKLHRWPEFIVENKKGINLHDIIISVYKLKRSKFSLNEYMYEINEFYLLNYATEHEITMVITFICGL</sequence>
<dbReference type="InterPro" id="IPR043840">
    <property type="entry name" value="DUF5868"/>
</dbReference>
<evidence type="ECO:0000313" key="1">
    <source>
        <dbReference type="EMBL" id="AEX63226.1"/>
    </source>
</evidence>
<protein>
    <submittedName>
        <fullName evidence="1">Uncharacterized protein</fullName>
    </submittedName>
</protein>
<organism evidence="1">
    <name type="scientific">Moumouvirus sp. 'Monve'</name>
    <dbReference type="NCBI Taxonomy" id="1128131"/>
    <lineage>
        <taxon>Viruses</taxon>
        <taxon>Varidnaviria</taxon>
        <taxon>Bamfordvirae</taxon>
        <taxon>Nucleocytoviricota</taxon>
        <taxon>Megaviricetes</taxon>
        <taxon>Imitervirales</taxon>
        <taxon>Mimiviridae</taxon>
        <taxon>Megamimivirinae</taxon>
        <taxon>Moumouvirus</taxon>
    </lineage>
</organism>
<accession>H2EFG1</accession>
<dbReference type="Pfam" id="PF19186">
    <property type="entry name" value="DUF5868"/>
    <property type="match status" value="1"/>
</dbReference>
<gene>
    <name evidence="1" type="ORF">mv_R1024</name>
</gene>